<name>A0A919BY83_STRFL</name>
<evidence type="ECO:0000313" key="1">
    <source>
        <dbReference type="EMBL" id="GHG25040.1"/>
    </source>
</evidence>
<accession>A0A919BY83</accession>
<dbReference type="AlphaFoldDB" id="A0A919BY83"/>
<evidence type="ECO:0008006" key="3">
    <source>
        <dbReference type="Google" id="ProtNLM"/>
    </source>
</evidence>
<evidence type="ECO:0000313" key="2">
    <source>
        <dbReference type="Proteomes" id="UP000632849"/>
    </source>
</evidence>
<organism evidence="1 2">
    <name type="scientific">Streptomyces filamentosus</name>
    <name type="common">Streptomyces roseosporus</name>
    <dbReference type="NCBI Taxonomy" id="67294"/>
    <lineage>
        <taxon>Bacteria</taxon>
        <taxon>Bacillati</taxon>
        <taxon>Actinomycetota</taxon>
        <taxon>Actinomycetes</taxon>
        <taxon>Kitasatosporales</taxon>
        <taxon>Streptomycetaceae</taxon>
        <taxon>Streptomyces</taxon>
    </lineage>
</organism>
<keyword evidence="2" id="KW-1185">Reference proteome</keyword>
<proteinExistence type="predicted"/>
<sequence length="98" mass="10130">MTDDTAPHVPADTCTMVVALRDTPGALARITATLAHIPVLALAYAVTSTGTGTGTSAARAVAEIRLPRTHAARARNKLNRMVDTLTVSEPDSAGAHAR</sequence>
<dbReference type="EMBL" id="BNBE01000004">
    <property type="protein sequence ID" value="GHG25040.1"/>
    <property type="molecule type" value="Genomic_DNA"/>
</dbReference>
<reference evidence="1" key="2">
    <citation type="submission" date="2020-09" db="EMBL/GenBank/DDBJ databases">
        <authorList>
            <person name="Sun Q."/>
            <person name="Ohkuma M."/>
        </authorList>
    </citation>
    <scope>NUCLEOTIDE SEQUENCE</scope>
    <source>
        <strain evidence="1">JCM 4122</strain>
    </source>
</reference>
<comment type="caution">
    <text evidence="1">The sequence shown here is derived from an EMBL/GenBank/DDBJ whole genome shotgun (WGS) entry which is preliminary data.</text>
</comment>
<dbReference type="Proteomes" id="UP000632849">
    <property type="component" value="Unassembled WGS sequence"/>
</dbReference>
<dbReference type="RefSeq" id="WP_190044433.1">
    <property type="nucleotide sequence ID" value="NZ_BNBE01000004.1"/>
</dbReference>
<gene>
    <name evidence="1" type="ORF">GCM10017667_71160</name>
</gene>
<reference evidence="1" key="1">
    <citation type="journal article" date="2014" name="Int. J. Syst. Evol. Microbiol.">
        <title>Complete genome sequence of Corynebacterium casei LMG S-19264T (=DSM 44701T), isolated from a smear-ripened cheese.</title>
        <authorList>
            <consortium name="US DOE Joint Genome Institute (JGI-PGF)"/>
            <person name="Walter F."/>
            <person name="Albersmeier A."/>
            <person name="Kalinowski J."/>
            <person name="Ruckert C."/>
        </authorList>
    </citation>
    <scope>NUCLEOTIDE SEQUENCE</scope>
    <source>
        <strain evidence="1">JCM 4122</strain>
    </source>
</reference>
<protein>
    <recommendedName>
        <fullName evidence="3">ACT domain-containing protein</fullName>
    </recommendedName>
</protein>